<evidence type="ECO:0000256" key="3">
    <source>
        <dbReference type="ARBA" id="ARBA00022448"/>
    </source>
</evidence>
<keyword evidence="6 8" id="KW-1133">Transmembrane helix</keyword>
<dbReference type="AlphaFoldDB" id="A0A1I3L735"/>
<feature type="transmembrane region" description="Helical" evidence="8">
    <location>
        <begin position="70"/>
        <end position="88"/>
    </location>
</feature>
<feature type="transmembrane region" description="Helical" evidence="8">
    <location>
        <begin position="7"/>
        <end position="27"/>
    </location>
</feature>
<evidence type="ECO:0000256" key="4">
    <source>
        <dbReference type="ARBA" id="ARBA00022475"/>
    </source>
</evidence>
<keyword evidence="7 8" id="KW-0472">Membrane</keyword>
<dbReference type="STRING" id="588602.SAMN04487991_0911"/>
<dbReference type="GO" id="GO:0055085">
    <property type="term" value="P:transmembrane transport"/>
    <property type="evidence" value="ECO:0007669"/>
    <property type="project" value="InterPro"/>
</dbReference>
<dbReference type="EMBL" id="FORH01000001">
    <property type="protein sequence ID" value="SFI80336.1"/>
    <property type="molecule type" value="Genomic_DNA"/>
</dbReference>
<feature type="domain" description="ABC transmembrane type-1" evidence="9">
    <location>
        <begin position="66"/>
        <end position="272"/>
    </location>
</feature>
<comment type="similarity">
    <text evidence="2">Belongs to the binding-protein-dependent transport system permease family. CysTW subfamily.</text>
</comment>
<dbReference type="InterPro" id="IPR035906">
    <property type="entry name" value="MetI-like_sf"/>
</dbReference>
<evidence type="ECO:0000256" key="1">
    <source>
        <dbReference type="ARBA" id="ARBA00004651"/>
    </source>
</evidence>
<dbReference type="Proteomes" id="UP000199630">
    <property type="component" value="Unassembled WGS sequence"/>
</dbReference>
<evidence type="ECO:0000259" key="9">
    <source>
        <dbReference type="PROSITE" id="PS50928"/>
    </source>
</evidence>
<keyword evidence="5 8" id="KW-0812">Transmembrane</keyword>
<name>A0A1I3L735_9RHOB</name>
<evidence type="ECO:0000256" key="2">
    <source>
        <dbReference type="ARBA" id="ARBA00007069"/>
    </source>
</evidence>
<keyword evidence="3 8" id="KW-0813">Transport</keyword>
<evidence type="ECO:0000256" key="7">
    <source>
        <dbReference type="ARBA" id="ARBA00023136"/>
    </source>
</evidence>
<feature type="transmembrane region" description="Helical" evidence="8">
    <location>
        <begin position="249"/>
        <end position="272"/>
    </location>
</feature>
<comment type="subcellular location">
    <subcellularLocation>
        <location evidence="1 8">Cell membrane</location>
        <topology evidence="1 8">Multi-pass membrane protein</topology>
    </subcellularLocation>
</comment>
<dbReference type="GO" id="GO:0005886">
    <property type="term" value="C:plasma membrane"/>
    <property type="evidence" value="ECO:0007669"/>
    <property type="project" value="UniProtKB-SubCell"/>
</dbReference>
<evidence type="ECO:0000313" key="10">
    <source>
        <dbReference type="EMBL" id="SFI80336.1"/>
    </source>
</evidence>
<dbReference type="Gene3D" id="1.10.3720.10">
    <property type="entry name" value="MetI-like"/>
    <property type="match status" value="1"/>
</dbReference>
<dbReference type="OrthoDB" id="9807047at2"/>
<protein>
    <submittedName>
        <fullName evidence="10">Putative spermidine/putrescine transport system permease protein</fullName>
    </submittedName>
</protein>
<evidence type="ECO:0000256" key="8">
    <source>
        <dbReference type="RuleBase" id="RU363032"/>
    </source>
</evidence>
<feature type="transmembrane region" description="Helical" evidence="8">
    <location>
        <begin position="147"/>
        <end position="168"/>
    </location>
</feature>
<evidence type="ECO:0000313" key="11">
    <source>
        <dbReference type="Proteomes" id="UP000199630"/>
    </source>
</evidence>
<dbReference type="PANTHER" id="PTHR42929:SF5">
    <property type="entry name" value="ABC TRANSPORTER PERMEASE PROTEIN"/>
    <property type="match status" value="1"/>
</dbReference>
<proteinExistence type="inferred from homology"/>
<dbReference type="SUPFAM" id="SSF161098">
    <property type="entry name" value="MetI-like"/>
    <property type="match status" value="1"/>
</dbReference>
<evidence type="ECO:0000256" key="5">
    <source>
        <dbReference type="ARBA" id="ARBA00022692"/>
    </source>
</evidence>
<organism evidence="10 11">
    <name type="scientific">Celeribacter neptunius</name>
    <dbReference type="NCBI Taxonomy" id="588602"/>
    <lineage>
        <taxon>Bacteria</taxon>
        <taxon>Pseudomonadati</taxon>
        <taxon>Pseudomonadota</taxon>
        <taxon>Alphaproteobacteria</taxon>
        <taxon>Rhodobacterales</taxon>
        <taxon>Roseobacteraceae</taxon>
        <taxon>Celeribacter</taxon>
    </lineage>
</organism>
<keyword evidence="4" id="KW-1003">Cell membrane</keyword>
<gene>
    <name evidence="10" type="ORF">SAMN04487991_0911</name>
</gene>
<reference evidence="11" key="1">
    <citation type="submission" date="2016-10" db="EMBL/GenBank/DDBJ databases">
        <authorList>
            <person name="Varghese N."/>
            <person name="Submissions S."/>
        </authorList>
    </citation>
    <scope>NUCLEOTIDE SEQUENCE [LARGE SCALE GENOMIC DNA]</scope>
    <source>
        <strain evidence="11">DSM 26471</strain>
    </source>
</reference>
<accession>A0A1I3L735</accession>
<sequence>MIRSKKLTWALALPALALIFVFMILPITNMVEMSFRTPGSSEPFGEDYTWMHYTRILGDGYYWGVLRRSLYTAGIVTLLCLVVSYPIAWHLSRAKGFKAVFLYACIASPLMTGVLVRNFGWMIVAALNGPLNESLIALGIIERPLRLLFTQSLVILALVHVFVPFMVLPINNALRNIPQSLTEASASMGASRYQVFRDIILPLSFPGIQPGVILVYVLAVAAYVTPALLGGQMVSYMPTLIIGELTGTFQWPFGSALAIVLSFSTVLVVVLFTRLTWKLNERARA</sequence>
<keyword evidence="11" id="KW-1185">Reference proteome</keyword>
<feature type="transmembrane region" description="Helical" evidence="8">
    <location>
        <begin position="211"/>
        <end position="229"/>
    </location>
</feature>
<dbReference type="PANTHER" id="PTHR42929">
    <property type="entry name" value="INNER MEMBRANE ABC TRANSPORTER PERMEASE PROTEIN YDCU-RELATED-RELATED"/>
    <property type="match status" value="1"/>
</dbReference>
<dbReference type="InterPro" id="IPR000515">
    <property type="entry name" value="MetI-like"/>
</dbReference>
<dbReference type="RefSeq" id="WP_090058047.1">
    <property type="nucleotide sequence ID" value="NZ_FORH01000001.1"/>
</dbReference>
<evidence type="ECO:0000256" key="6">
    <source>
        <dbReference type="ARBA" id="ARBA00022989"/>
    </source>
</evidence>
<dbReference type="PROSITE" id="PS50928">
    <property type="entry name" value="ABC_TM1"/>
    <property type="match status" value="1"/>
</dbReference>
<feature type="transmembrane region" description="Helical" evidence="8">
    <location>
        <begin position="100"/>
        <end position="127"/>
    </location>
</feature>
<dbReference type="CDD" id="cd06261">
    <property type="entry name" value="TM_PBP2"/>
    <property type="match status" value="1"/>
</dbReference>
<dbReference type="Pfam" id="PF00528">
    <property type="entry name" value="BPD_transp_1"/>
    <property type="match status" value="1"/>
</dbReference>